<organism evidence="1 2">
    <name type="scientific">Candidatus Nitrosarchaeum limnium BG20</name>
    <dbReference type="NCBI Taxonomy" id="859192"/>
    <lineage>
        <taxon>Archaea</taxon>
        <taxon>Nitrososphaerota</taxon>
        <taxon>Nitrososphaeria</taxon>
        <taxon>Nitrosopumilales</taxon>
        <taxon>Nitrosopumilaceae</taxon>
        <taxon>Nitrosarchaeum</taxon>
    </lineage>
</organism>
<dbReference type="EMBL" id="AHJG01000187">
    <property type="protein sequence ID" value="EPA05379.1"/>
    <property type="molecule type" value="Genomic_DNA"/>
</dbReference>
<keyword evidence="2" id="KW-1185">Reference proteome</keyword>
<proteinExistence type="predicted"/>
<gene>
    <name evidence="1" type="ORF">BG20_I1233</name>
</gene>
<dbReference type="AlphaFoldDB" id="S2ESM1"/>
<evidence type="ECO:0000313" key="2">
    <source>
        <dbReference type="Proteomes" id="UP000014065"/>
    </source>
</evidence>
<reference evidence="1 2" key="1">
    <citation type="journal article" date="2012" name="J. Bacteriol.">
        <title>Genome Sequence of "Candidatus Nitrosoarchaeum limnia" BG20, a Low-Salinity Ammonia-Oxidizing Archaeon from the San Francisco Bay Estuary.</title>
        <authorList>
            <person name="Mosier A.C."/>
            <person name="Allen E.E."/>
            <person name="Kim M."/>
            <person name="Ferriera S."/>
            <person name="Francis C.A."/>
        </authorList>
    </citation>
    <scope>NUCLEOTIDE SEQUENCE [LARGE SCALE GENOMIC DNA]</scope>
    <source>
        <strain evidence="1 2">BG20</strain>
    </source>
</reference>
<dbReference type="Proteomes" id="UP000014065">
    <property type="component" value="Unassembled WGS sequence"/>
</dbReference>
<name>S2ESM1_9ARCH</name>
<sequence length="38" mass="4392">MHASRTSETFLSMTFDSFYNDLIELASKHEKNNTPLKS</sequence>
<protein>
    <submittedName>
        <fullName evidence="1">Uncharacterized protein</fullName>
    </submittedName>
</protein>
<accession>S2ESM1</accession>
<evidence type="ECO:0000313" key="1">
    <source>
        <dbReference type="EMBL" id="EPA05379.1"/>
    </source>
</evidence>
<comment type="caution">
    <text evidence="1">The sequence shown here is derived from an EMBL/GenBank/DDBJ whole genome shotgun (WGS) entry which is preliminary data.</text>
</comment>